<keyword evidence="2" id="KW-1185">Reference proteome</keyword>
<dbReference type="AlphaFoldDB" id="A0A368NMN7"/>
<comment type="caution">
    <text evidence="1">The sequence shown here is derived from an EMBL/GenBank/DDBJ whole genome shotgun (WGS) entry which is preliminary data.</text>
</comment>
<sequence>MSITELWLDHSQSRFPKGYGGNDVNGVSVTSVDTYATGCIGSYIGHERKSIDLERYQVLQKCKSELEEVLPYVDGEAFIYFGRLHEMCSAIITEASIA</sequence>
<dbReference type="Proteomes" id="UP000252558">
    <property type="component" value="Unassembled WGS sequence"/>
</dbReference>
<proteinExistence type="predicted"/>
<evidence type="ECO:0000313" key="1">
    <source>
        <dbReference type="EMBL" id="RCU50571.1"/>
    </source>
</evidence>
<name>A0A368NMN7_9GAMM</name>
<reference evidence="1 2" key="1">
    <citation type="submission" date="2018-07" db="EMBL/GenBank/DDBJ databases">
        <title>Corallincola holothuriorum sp. nov., a new facultative anaerobe isolated from sea cucumber Apostichopus japonicus.</title>
        <authorList>
            <person name="Xia H."/>
        </authorList>
    </citation>
    <scope>NUCLEOTIDE SEQUENCE [LARGE SCALE GENOMIC DNA]</scope>
    <source>
        <strain evidence="1 2">C4</strain>
    </source>
</reference>
<dbReference type="EMBL" id="QPID01000004">
    <property type="protein sequence ID" value="RCU50571.1"/>
    <property type="molecule type" value="Genomic_DNA"/>
</dbReference>
<organism evidence="1 2">
    <name type="scientific">Corallincola holothuriorum</name>
    <dbReference type="NCBI Taxonomy" id="2282215"/>
    <lineage>
        <taxon>Bacteria</taxon>
        <taxon>Pseudomonadati</taxon>
        <taxon>Pseudomonadota</taxon>
        <taxon>Gammaproteobacteria</taxon>
        <taxon>Alteromonadales</taxon>
        <taxon>Psychromonadaceae</taxon>
        <taxon>Corallincola</taxon>
    </lineage>
</organism>
<protein>
    <submittedName>
        <fullName evidence="1">Uncharacterized protein</fullName>
    </submittedName>
</protein>
<gene>
    <name evidence="1" type="ORF">DU002_09130</name>
</gene>
<accession>A0A368NMN7</accession>
<evidence type="ECO:0000313" key="2">
    <source>
        <dbReference type="Proteomes" id="UP000252558"/>
    </source>
</evidence>